<organism evidence="3">
    <name type="scientific">Camponotus floridanus</name>
    <name type="common">Florida carpenter ant</name>
    <dbReference type="NCBI Taxonomy" id="104421"/>
    <lineage>
        <taxon>Eukaryota</taxon>
        <taxon>Metazoa</taxon>
        <taxon>Ecdysozoa</taxon>
        <taxon>Arthropoda</taxon>
        <taxon>Hexapoda</taxon>
        <taxon>Insecta</taxon>
        <taxon>Pterygota</taxon>
        <taxon>Neoptera</taxon>
        <taxon>Endopterygota</taxon>
        <taxon>Hymenoptera</taxon>
        <taxon>Apocrita</taxon>
        <taxon>Aculeata</taxon>
        <taxon>Formicoidea</taxon>
        <taxon>Formicidae</taxon>
        <taxon>Formicinae</taxon>
        <taxon>Camponotus</taxon>
    </lineage>
</organism>
<dbReference type="AlphaFoldDB" id="E2B1F5"/>
<accession>E2B1F5</accession>
<keyword evidence="3" id="KW-1185">Reference proteome</keyword>
<feature type="compositionally biased region" description="Basic and acidic residues" evidence="1">
    <location>
        <begin position="8"/>
        <end position="24"/>
    </location>
</feature>
<gene>
    <name evidence="2" type="ORF">EAG_01176</name>
</gene>
<evidence type="ECO:0000256" key="1">
    <source>
        <dbReference type="SAM" id="MobiDB-lite"/>
    </source>
</evidence>
<name>E2B1F5_CAMFO</name>
<dbReference type="EMBL" id="GL444886">
    <property type="protein sequence ID" value="EFN60498.1"/>
    <property type="molecule type" value="Genomic_DNA"/>
</dbReference>
<reference evidence="2 3" key="1">
    <citation type="journal article" date="2010" name="Science">
        <title>Genomic comparison of the ants Camponotus floridanus and Harpegnathos saltator.</title>
        <authorList>
            <person name="Bonasio R."/>
            <person name="Zhang G."/>
            <person name="Ye C."/>
            <person name="Mutti N.S."/>
            <person name="Fang X."/>
            <person name="Qin N."/>
            <person name="Donahue G."/>
            <person name="Yang P."/>
            <person name="Li Q."/>
            <person name="Li C."/>
            <person name="Zhang P."/>
            <person name="Huang Z."/>
            <person name="Berger S.L."/>
            <person name="Reinberg D."/>
            <person name="Wang J."/>
            <person name="Liebig J."/>
        </authorList>
    </citation>
    <scope>NUCLEOTIDE SEQUENCE [LARGE SCALE GENOMIC DNA]</scope>
    <source>
        <strain evidence="3">C129</strain>
    </source>
</reference>
<sequence length="66" mass="7492">MISRVHVLRNETRRRNGAPDEGPTRLRLTKVNADDSDESEPRYGVTMPARPDSPSPDYVRGSAVWR</sequence>
<proteinExistence type="predicted"/>
<evidence type="ECO:0000313" key="2">
    <source>
        <dbReference type="EMBL" id="EFN60498.1"/>
    </source>
</evidence>
<evidence type="ECO:0000313" key="3">
    <source>
        <dbReference type="Proteomes" id="UP000000311"/>
    </source>
</evidence>
<feature type="region of interest" description="Disordered" evidence="1">
    <location>
        <begin position="1"/>
        <end position="66"/>
    </location>
</feature>
<dbReference type="Proteomes" id="UP000000311">
    <property type="component" value="Unassembled WGS sequence"/>
</dbReference>
<protein>
    <submittedName>
        <fullName evidence="2">Uncharacterized protein</fullName>
    </submittedName>
</protein>
<dbReference type="InParanoid" id="E2B1F5"/>